<feature type="compositionally biased region" description="Low complexity" evidence="2">
    <location>
        <begin position="355"/>
        <end position="376"/>
    </location>
</feature>
<dbReference type="Pfam" id="PF23153">
    <property type="entry name" value="Aip3p_Bud6_N"/>
    <property type="match status" value="1"/>
</dbReference>
<evidence type="ECO:0000259" key="4">
    <source>
        <dbReference type="SMART" id="SM00806"/>
    </source>
</evidence>
<keyword evidence="6" id="KW-1185">Reference proteome</keyword>
<dbReference type="InterPro" id="IPR005613">
    <property type="entry name" value="AIP3_C"/>
</dbReference>
<feature type="compositionally biased region" description="Low complexity" evidence="2">
    <location>
        <begin position="337"/>
        <end position="348"/>
    </location>
</feature>
<dbReference type="EMBL" id="PUHQ01000037">
    <property type="protein sequence ID" value="KAG0661187.1"/>
    <property type="molecule type" value="Genomic_DNA"/>
</dbReference>
<feature type="compositionally biased region" description="Low complexity" evidence="2">
    <location>
        <begin position="703"/>
        <end position="716"/>
    </location>
</feature>
<evidence type="ECO:0000256" key="1">
    <source>
        <dbReference type="ARBA" id="ARBA00023054"/>
    </source>
</evidence>
<feature type="compositionally biased region" description="Low complexity" evidence="2">
    <location>
        <begin position="392"/>
        <end position="410"/>
    </location>
</feature>
<evidence type="ECO:0000313" key="5">
    <source>
        <dbReference type="EMBL" id="KAG0661187.1"/>
    </source>
</evidence>
<feature type="region of interest" description="Disordered" evidence="2">
    <location>
        <begin position="219"/>
        <end position="519"/>
    </location>
</feature>
<dbReference type="Pfam" id="PF03915">
    <property type="entry name" value="AIP3"/>
    <property type="match status" value="1"/>
</dbReference>
<organism evidence="5 6">
    <name type="scientific">Rhodotorula mucilaginosa</name>
    <name type="common">Yeast</name>
    <name type="synonym">Rhodotorula rubra</name>
    <dbReference type="NCBI Taxonomy" id="5537"/>
    <lineage>
        <taxon>Eukaryota</taxon>
        <taxon>Fungi</taxon>
        <taxon>Dikarya</taxon>
        <taxon>Basidiomycota</taxon>
        <taxon>Pucciniomycotina</taxon>
        <taxon>Microbotryomycetes</taxon>
        <taxon>Sporidiobolales</taxon>
        <taxon>Sporidiobolaceae</taxon>
        <taxon>Rhodotorula</taxon>
    </lineage>
</organism>
<feature type="compositionally biased region" description="Low complexity" evidence="2">
    <location>
        <begin position="605"/>
        <end position="616"/>
    </location>
</feature>
<feature type="chain" id="PRO_5040180347" evidence="3">
    <location>
        <begin position="20"/>
        <end position="1294"/>
    </location>
</feature>
<sequence>MKFLAPVNLLLARLWRACAKPLAALGTRAVRAEAACSHLNNTQHDRQINRTRGARTRQRGTRMASAGNSSSRAESPVMTISSRAGSHRSSGAGPPSTSHLESTITRLLVATKQLLEGLARWSRREVDENAISEIYVKLGNDFNVACAAFAREGITMNELLSVPADLRVCLETCLSDQPSQATLERHLPQVRQIIIGLLHGLREKQRLYREGVAARRQRDARAAAAAAGNVTQQQQQSTASSNLTPTSANRSRDELRRFVTQTQQQQVSGPTASTSSSSMGANEPAGRPSRGGESNESFGAPSTRRSASDQGLPYTSSSSMPNGVPPSGEARFSTVMSSRSTSGTTAASSGGGGTTTTTTFPPRSGSIGESTRSSSSQNRIVFDDEDAFGPVRSPSSSSNSTNRLTRSMSSASLETTSVPAPVQQQHQSGNAARPALERSSTGRIMMSPPPPPRRSKRDEEVPAVPPRTPTTEDFDPMTMAGTTTTTTTAAADSAARRPFSRNPSAGSIRSLMSADGENAPVPAQVQVQAASLEALRADNLSRRASKRYSAYAIQKMTSPNTTTSSSGGGGAGGGGLSPSPSSSSNGFGGGGVVSGSGGEERNARAGKAGASSSAGRELAGVDTPRKNRNENYHHHNLSSATASGPSSRPSGHRSTSSPSVSRRDAVPPLPPIPRSYTAAAAAAVGGTTPASPIAEEEHERSVDSFTSPSPFSSSSSPGPPTFPLPSVPSASGGGRANHLPPTPQQPQRSNSSSSLSRETPRAGSPSVVTVQHLPQLAPSGLAGSGSVASFSASDEPEYPCSIFLQIGRNVKKARLSSPPEVASLRQLFVERFGYNPGLGEWPDIYLRDADSGVHYELEEMSEIRAGSVLSLNVDTVEQVKTHIDHGLSSLAQEIKELRATVSAIRVPTTTSANALLSPSQRDSVMSAAGMSPSLRPSPSERDFEHAAKRVLRSQTPSRVTSILDPDPKPIADEAAAAEAVSAPASSSEEAAATPAVPESAPSTSVTPVVDMLKSQHADVQTLRREIGVLRQVYADWTTQTKEIFASVRVQTSHVQHLAKTKLSTDRTFVEAGTARLDSESTDLVVKVDELQDSIEQLRADTVRGVKPRPQTLSETASALRKAVETRQKLSEWLKEVKPTWSQMWSNELGKILGEQKAVEQQETLLGELDEDLEDVAKVFKNIQAVAKQLKTTGLGVKPRERDFGGGNIENAQEGLSTVLLEVKALSPDPTKRLEAIERAEKQRQAELASRTDEFTEELGDFVGKGRLKKSGGIEETERIRQARSEATLRSMFQS</sequence>
<name>A0A9P6W1F4_RHOMI</name>
<evidence type="ECO:0000256" key="3">
    <source>
        <dbReference type="SAM" id="SignalP"/>
    </source>
</evidence>
<comment type="caution">
    <text evidence="5">The sequence shown here is derived from an EMBL/GenBank/DDBJ whole genome shotgun (WGS) entry which is preliminary data.</text>
</comment>
<protein>
    <submittedName>
        <fullName evidence="5">Bud site selection protein 6</fullName>
    </submittedName>
</protein>
<feature type="compositionally biased region" description="Polar residues" evidence="2">
    <location>
        <begin position="237"/>
        <end position="249"/>
    </location>
</feature>
<dbReference type="GO" id="GO:0005737">
    <property type="term" value="C:cytoplasm"/>
    <property type="evidence" value="ECO:0007669"/>
    <property type="project" value="TreeGrafter"/>
</dbReference>
<feature type="region of interest" description="Disordered" evidence="2">
    <location>
        <begin position="41"/>
        <end position="99"/>
    </location>
</feature>
<keyword evidence="3" id="KW-0732">Signal</keyword>
<dbReference type="PANTHER" id="PTHR22741">
    <property type="entry name" value="P140CAP/SNIP-RELATED"/>
    <property type="match status" value="1"/>
</dbReference>
<reference evidence="5 6" key="1">
    <citation type="submission" date="2020-11" db="EMBL/GenBank/DDBJ databases">
        <title>Kefir isolates.</title>
        <authorList>
            <person name="Marcisauskas S."/>
            <person name="Kim Y."/>
            <person name="Blasche S."/>
        </authorList>
    </citation>
    <scope>NUCLEOTIDE SEQUENCE [LARGE SCALE GENOMIC DNA]</scope>
    <source>
        <strain evidence="5 6">KR</strain>
    </source>
</reference>
<dbReference type="PANTHER" id="PTHR22741:SF10">
    <property type="entry name" value="COILED-COIL DOMAIN-CONTAINING PROTEIN CG32809"/>
    <property type="match status" value="1"/>
</dbReference>
<dbReference type="InterPro" id="IPR022782">
    <property type="entry name" value="AIP3-like_C"/>
</dbReference>
<feature type="region of interest" description="Disordered" evidence="2">
    <location>
        <begin position="949"/>
        <end position="968"/>
    </location>
</feature>
<accession>A0A9P6W1F4</accession>
<feature type="compositionally biased region" description="Basic and acidic residues" evidence="2">
    <location>
        <begin position="1272"/>
        <end position="1283"/>
    </location>
</feature>
<dbReference type="InterPro" id="IPR056279">
    <property type="entry name" value="Aip3p_Bud6_N"/>
</dbReference>
<dbReference type="GO" id="GO:0005519">
    <property type="term" value="F:cytoskeletal regulatory protein binding"/>
    <property type="evidence" value="ECO:0007669"/>
    <property type="project" value="InterPro"/>
</dbReference>
<feature type="compositionally biased region" description="Low complexity" evidence="2">
    <location>
        <begin position="478"/>
        <end position="493"/>
    </location>
</feature>
<feature type="compositionally biased region" description="Polar residues" evidence="2">
    <location>
        <begin position="303"/>
        <end position="321"/>
    </location>
</feature>
<evidence type="ECO:0000313" key="6">
    <source>
        <dbReference type="Proteomes" id="UP000777482"/>
    </source>
</evidence>
<feature type="compositionally biased region" description="Low complexity" evidence="2">
    <location>
        <begin position="974"/>
        <end position="1004"/>
    </location>
</feature>
<feature type="compositionally biased region" description="Gly residues" evidence="2">
    <location>
        <begin position="586"/>
        <end position="597"/>
    </location>
</feature>
<dbReference type="SMART" id="SM00806">
    <property type="entry name" value="AIP3"/>
    <property type="match status" value="1"/>
</dbReference>
<feature type="compositionally biased region" description="Low complexity" evidence="2">
    <location>
        <begin position="643"/>
        <end position="660"/>
    </location>
</feature>
<keyword evidence="1" id="KW-0175">Coiled coil</keyword>
<gene>
    <name evidence="5" type="primary">BUD6</name>
    <name evidence="5" type="ORF">C6P46_004141</name>
</gene>
<feature type="domain" description="Actin interacting protein 3 C-terminal" evidence="4">
    <location>
        <begin position="803"/>
        <end position="1285"/>
    </location>
</feature>
<dbReference type="Gene3D" id="1.20.58.1540">
    <property type="entry name" value="Actin interacting protein 3, C-terminal domain"/>
    <property type="match status" value="1"/>
</dbReference>
<feature type="region of interest" description="Disordered" evidence="2">
    <location>
        <begin position="1272"/>
        <end position="1294"/>
    </location>
</feature>
<feature type="compositionally biased region" description="Basic and acidic residues" evidence="2">
    <location>
        <begin position="623"/>
        <end position="633"/>
    </location>
</feature>
<feature type="compositionally biased region" description="Low complexity" evidence="2">
    <location>
        <begin position="222"/>
        <end position="236"/>
    </location>
</feature>
<feature type="signal peptide" evidence="3">
    <location>
        <begin position="1"/>
        <end position="19"/>
    </location>
</feature>
<feature type="compositionally biased region" description="Gly residues" evidence="2">
    <location>
        <begin position="566"/>
        <end position="576"/>
    </location>
</feature>
<feature type="region of interest" description="Disordered" evidence="2">
    <location>
        <begin position="551"/>
        <end position="767"/>
    </location>
</feature>
<dbReference type="GO" id="GO:0030010">
    <property type="term" value="P:establishment of cell polarity"/>
    <property type="evidence" value="ECO:0007669"/>
    <property type="project" value="TreeGrafter"/>
</dbReference>
<feature type="compositionally biased region" description="Pro residues" evidence="2">
    <location>
        <begin position="717"/>
        <end position="726"/>
    </location>
</feature>
<feature type="compositionally biased region" description="Polar residues" evidence="2">
    <location>
        <begin position="912"/>
        <end position="923"/>
    </location>
</feature>
<feature type="compositionally biased region" description="Low complexity" evidence="2">
    <location>
        <begin position="81"/>
        <end position="96"/>
    </location>
</feature>
<feature type="region of interest" description="Disordered" evidence="2">
    <location>
        <begin position="974"/>
        <end position="1005"/>
    </location>
</feature>
<feature type="compositionally biased region" description="Polar residues" evidence="2">
    <location>
        <begin position="411"/>
        <end position="430"/>
    </location>
</feature>
<dbReference type="GO" id="GO:0051286">
    <property type="term" value="C:cell tip"/>
    <property type="evidence" value="ECO:0007669"/>
    <property type="project" value="TreeGrafter"/>
</dbReference>
<dbReference type="InterPro" id="IPR051825">
    <property type="entry name" value="SRCIN1"/>
</dbReference>
<feature type="region of interest" description="Disordered" evidence="2">
    <location>
        <begin position="912"/>
        <end position="943"/>
    </location>
</feature>
<evidence type="ECO:0000256" key="2">
    <source>
        <dbReference type="SAM" id="MobiDB-lite"/>
    </source>
</evidence>
<feature type="compositionally biased region" description="Low complexity" evidence="2">
    <location>
        <begin position="745"/>
        <end position="757"/>
    </location>
</feature>
<dbReference type="OrthoDB" id="783096at2759"/>
<dbReference type="Proteomes" id="UP000777482">
    <property type="component" value="Unassembled WGS sequence"/>
</dbReference>
<proteinExistence type="predicted"/>
<feature type="compositionally biased region" description="Low complexity" evidence="2">
    <location>
        <begin position="259"/>
        <end position="281"/>
    </location>
</feature>